<keyword evidence="2" id="KW-1185">Reference proteome</keyword>
<evidence type="ECO:0000313" key="1">
    <source>
        <dbReference type="EMBL" id="KAK4341302.1"/>
    </source>
</evidence>
<gene>
    <name evidence="1" type="ORF">RND71_039803</name>
</gene>
<dbReference type="Proteomes" id="UP001291623">
    <property type="component" value="Unassembled WGS sequence"/>
</dbReference>
<protein>
    <submittedName>
        <fullName evidence="1">Uncharacterized protein</fullName>
    </submittedName>
</protein>
<sequence length="196" mass="21658">MVAFRFLTSPSIAELSLGDRGSTAAQGPPTGGASPQNFHFSFIINQLAGKIPEQLAFHLTIISKGASLKDLNLQHFRRIHMKMVKEAVRPSKTLQEMKLLRLEELKNQVKTGLGLGSKHGLKTEVQWASLTGPTTGSAPRRLTSSDVGIDLKSEDLYLPHADNTLDMYNKQFISRVYQYFLKVSICLSLATITSSR</sequence>
<evidence type="ECO:0000313" key="2">
    <source>
        <dbReference type="Proteomes" id="UP001291623"/>
    </source>
</evidence>
<accession>A0AAE1USB8</accession>
<dbReference type="AlphaFoldDB" id="A0AAE1USB8"/>
<proteinExistence type="predicted"/>
<name>A0AAE1USB8_9SOLA</name>
<organism evidence="1 2">
    <name type="scientific">Anisodus tanguticus</name>
    <dbReference type="NCBI Taxonomy" id="243964"/>
    <lineage>
        <taxon>Eukaryota</taxon>
        <taxon>Viridiplantae</taxon>
        <taxon>Streptophyta</taxon>
        <taxon>Embryophyta</taxon>
        <taxon>Tracheophyta</taxon>
        <taxon>Spermatophyta</taxon>
        <taxon>Magnoliopsida</taxon>
        <taxon>eudicotyledons</taxon>
        <taxon>Gunneridae</taxon>
        <taxon>Pentapetalae</taxon>
        <taxon>asterids</taxon>
        <taxon>lamiids</taxon>
        <taxon>Solanales</taxon>
        <taxon>Solanaceae</taxon>
        <taxon>Solanoideae</taxon>
        <taxon>Hyoscyameae</taxon>
        <taxon>Anisodus</taxon>
    </lineage>
</organism>
<dbReference type="EMBL" id="JAVYJV010000022">
    <property type="protein sequence ID" value="KAK4341302.1"/>
    <property type="molecule type" value="Genomic_DNA"/>
</dbReference>
<reference evidence="1" key="1">
    <citation type="submission" date="2023-12" db="EMBL/GenBank/DDBJ databases">
        <title>Genome assembly of Anisodus tanguticus.</title>
        <authorList>
            <person name="Wang Y.-J."/>
        </authorList>
    </citation>
    <scope>NUCLEOTIDE SEQUENCE</scope>
    <source>
        <strain evidence="1">KB-2021</strain>
        <tissue evidence="1">Leaf</tissue>
    </source>
</reference>
<comment type="caution">
    <text evidence="1">The sequence shown here is derived from an EMBL/GenBank/DDBJ whole genome shotgun (WGS) entry which is preliminary data.</text>
</comment>